<evidence type="ECO:0000256" key="3">
    <source>
        <dbReference type="ARBA" id="ARBA00022840"/>
    </source>
</evidence>
<dbReference type="EMBL" id="PXYT01000004">
    <property type="protein sequence ID" value="PSR31145.1"/>
    <property type="molecule type" value="Genomic_DNA"/>
</dbReference>
<dbReference type="Proteomes" id="UP000242699">
    <property type="component" value="Unassembled WGS sequence"/>
</dbReference>
<dbReference type="InterPro" id="IPR017871">
    <property type="entry name" value="ABC_transporter-like_CS"/>
</dbReference>
<sequence>MASIEFRNVSKMFGSQRVLAPTHLGIPNGEFFTVVGPSGSGKSTLLRLIAGLEVPSTGEILFDGERVDNKPAYSRNVGMVFQNYAIYPHMTISQNMSFGLEAQKIPKAQINQKVKEVAKILEIDGLLAKRPGQLSGGQKQRVALGRALVRNPRVFLMDEPLSNLDTQLRERMRKEIRLLHETFQITTVYVTHDQTEAMTMADRICVVNGGEIQQIGTPEDIYQHPANIFVAKFFGSPAMNVIAGRLVPYKETLAFEPEHDPERLSPLPADLAARGREHVLDGPVFLGFRPEAVGQETSGTAWEIPFVPVTIESLGSHYQIHGQWCDQPISLSTSIRPVRERHKVLNLLIPWTDVHWFYEDGSRINFAAPVRVRQEA</sequence>
<evidence type="ECO:0000259" key="4">
    <source>
        <dbReference type="PROSITE" id="PS50893"/>
    </source>
</evidence>
<dbReference type="InterPro" id="IPR003593">
    <property type="entry name" value="AAA+_ATPase"/>
</dbReference>
<dbReference type="Gene3D" id="2.40.50.100">
    <property type="match status" value="1"/>
</dbReference>
<name>A0A2T2X9I3_9FIRM</name>
<evidence type="ECO:0000313" key="5">
    <source>
        <dbReference type="EMBL" id="PSR31145.1"/>
    </source>
</evidence>
<dbReference type="InterPro" id="IPR047641">
    <property type="entry name" value="ABC_transpr_MalK/UgpC-like"/>
</dbReference>
<keyword evidence="3" id="KW-0067">ATP-binding</keyword>
<keyword evidence="1" id="KW-0813">Transport</keyword>
<gene>
    <name evidence="5" type="ORF">C7B43_03345</name>
</gene>
<dbReference type="InterPro" id="IPR027417">
    <property type="entry name" value="P-loop_NTPase"/>
</dbReference>
<evidence type="ECO:0000256" key="1">
    <source>
        <dbReference type="ARBA" id="ARBA00022448"/>
    </source>
</evidence>
<dbReference type="Gene3D" id="3.40.50.300">
    <property type="entry name" value="P-loop containing nucleotide triphosphate hydrolases"/>
    <property type="match status" value="1"/>
</dbReference>
<dbReference type="InterPro" id="IPR008995">
    <property type="entry name" value="Mo/tungstate-bd_C_term_dom"/>
</dbReference>
<dbReference type="GO" id="GO:0016887">
    <property type="term" value="F:ATP hydrolysis activity"/>
    <property type="evidence" value="ECO:0007669"/>
    <property type="project" value="InterPro"/>
</dbReference>
<dbReference type="PROSITE" id="PS00211">
    <property type="entry name" value="ABC_TRANSPORTER_1"/>
    <property type="match status" value="1"/>
</dbReference>
<dbReference type="InterPro" id="IPR003439">
    <property type="entry name" value="ABC_transporter-like_ATP-bd"/>
</dbReference>
<dbReference type="SUPFAM" id="SSF52540">
    <property type="entry name" value="P-loop containing nucleoside triphosphate hydrolases"/>
    <property type="match status" value="1"/>
</dbReference>
<dbReference type="SUPFAM" id="SSF50331">
    <property type="entry name" value="MOP-like"/>
    <property type="match status" value="1"/>
</dbReference>
<dbReference type="PROSITE" id="PS50893">
    <property type="entry name" value="ABC_TRANSPORTER_2"/>
    <property type="match status" value="1"/>
</dbReference>
<keyword evidence="2" id="KW-0547">Nucleotide-binding</keyword>
<dbReference type="GO" id="GO:0008643">
    <property type="term" value="P:carbohydrate transport"/>
    <property type="evidence" value="ECO:0007669"/>
    <property type="project" value="InterPro"/>
</dbReference>
<evidence type="ECO:0000313" key="6">
    <source>
        <dbReference type="Proteomes" id="UP000242699"/>
    </source>
</evidence>
<dbReference type="PANTHER" id="PTHR43875:SF1">
    <property type="entry name" value="OSMOPROTECTIVE COMPOUNDS UPTAKE ATP-BINDING PROTEIN GGTA"/>
    <property type="match status" value="1"/>
</dbReference>
<dbReference type="FunFam" id="3.40.50.300:FF:000042">
    <property type="entry name" value="Maltose/maltodextrin ABC transporter, ATP-binding protein"/>
    <property type="match status" value="1"/>
</dbReference>
<organism evidence="5 6">
    <name type="scientific">Sulfobacillus benefaciens</name>
    <dbReference type="NCBI Taxonomy" id="453960"/>
    <lineage>
        <taxon>Bacteria</taxon>
        <taxon>Bacillati</taxon>
        <taxon>Bacillota</taxon>
        <taxon>Clostridia</taxon>
        <taxon>Eubacteriales</taxon>
        <taxon>Clostridiales Family XVII. Incertae Sedis</taxon>
        <taxon>Sulfobacillus</taxon>
    </lineage>
</organism>
<accession>A0A2T2X9I3</accession>
<dbReference type="SMART" id="SM00382">
    <property type="entry name" value="AAA"/>
    <property type="match status" value="1"/>
</dbReference>
<dbReference type="CDD" id="cd03301">
    <property type="entry name" value="ABC_MalK_N"/>
    <property type="match status" value="1"/>
</dbReference>
<proteinExistence type="predicted"/>
<dbReference type="AlphaFoldDB" id="A0A2T2X9I3"/>
<dbReference type="GO" id="GO:0005524">
    <property type="term" value="F:ATP binding"/>
    <property type="evidence" value="ECO:0007669"/>
    <property type="project" value="UniProtKB-KW"/>
</dbReference>
<evidence type="ECO:0000256" key="2">
    <source>
        <dbReference type="ARBA" id="ARBA00022741"/>
    </source>
</evidence>
<dbReference type="Pfam" id="PF00005">
    <property type="entry name" value="ABC_tran"/>
    <property type="match status" value="1"/>
</dbReference>
<comment type="caution">
    <text evidence="5">The sequence shown here is derived from an EMBL/GenBank/DDBJ whole genome shotgun (WGS) entry which is preliminary data.</text>
</comment>
<reference evidence="5 6" key="1">
    <citation type="journal article" date="2014" name="BMC Genomics">
        <title>Comparison of environmental and isolate Sulfobacillus genomes reveals diverse carbon, sulfur, nitrogen, and hydrogen metabolisms.</title>
        <authorList>
            <person name="Justice N.B."/>
            <person name="Norman A."/>
            <person name="Brown C.T."/>
            <person name="Singh A."/>
            <person name="Thomas B.C."/>
            <person name="Banfield J.F."/>
        </authorList>
    </citation>
    <scope>NUCLEOTIDE SEQUENCE [LARGE SCALE GENOMIC DNA]</scope>
    <source>
        <strain evidence="5">AMDSBA1</strain>
    </source>
</reference>
<dbReference type="PANTHER" id="PTHR43875">
    <property type="entry name" value="MALTODEXTRIN IMPORT ATP-BINDING PROTEIN MSMX"/>
    <property type="match status" value="1"/>
</dbReference>
<feature type="domain" description="ABC transporter" evidence="4">
    <location>
        <begin position="4"/>
        <end position="234"/>
    </location>
</feature>
<protein>
    <recommendedName>
        <fullName evidence="4">ABC transporter domain-containing protein</fullName>
    </recommendedName>
</protein>
<dbReference type="GO" id="GO:0055052">
    <property type="term" value="C:ATP-binding cassette (ABC) transporter complex, substrate-binding subunit-containing"/>
    <property type="evidence" value="ECO:0007669"/>
    <property type="project" value="TreeGrafter"/>
</dbReference>
<dbReference type="InterPro" id="IPR015855">
    <property type="entry name" value="ABC_transpr_MalK-like"/>
</dbReference>
<dbReference type="GO" id="GO:0140359">
    <property type="term" value="F:ABC-type transporter activity"/>
    <property type="evidence" value="ECO:0007669"/>
    <property type="project" value="InterPro"/>
</dbReference>